<evidence type="ECO:0000256" key="3">
    <source>
        <dbReference type="SAM" id="Phobius"/>
    </source>
</evidence>
<organism evidence="6 7">
    <name type="scientific">Capsaspora owczarzaki (strain ATCC 30864)</name>
    <dbReference type="NCBI Taxonomy" id="595528"/>
    <lineage>
        <taxon>Eukaryota</taxon>
        <taxon>Filasterea</taxon>
        <taxon>Capsaspora</taxon>
    </lineage>
</organism>
<feature type="signal peptide" evidence="4">
    <location>
        <begin position="1"/>
        <end position="20"/>
    </location>
</feature>
<feature type="chain" id="PRO_5002268682" description="TNFR-Cys domain-containing protein" evidence="4">
    <location>
        <begin position="21"/>
        <end position="571"/>
    </location>
</feature>
<feature type="repeat" description="TNFR-Cys" evidence="1">
    <location>
        <begin position="218"/>
        <end position="275"/>
    </location>
</feature>
<reference evidence="7" key="1">
    <citation type="submission" date="2011-02" db="EMBL/GenBank/DDBJ databases">
        <title>The Genome Sequence of Capsaspora owczarzaki ATCC 30864.</title>
        <authorList>
            <person name="Russ C."/>
            <person name="Cuomo C."/>
            <person name="Burger G."/>
            <person name="Gray M.W."/>
            <person name="Holland P.W.H."/>
            <person name="King N."/>
            <person name="Lang F.B.F."/>
            <person name="Roger A.J."/>
            <person name="Ruiz-Trillo I."/>
            <person name="Young S.K."/>
            <person name="Zeng Q."/>
            <person name="Gargeya S."/>
            <person name="Alvarado L."/>
            <person name="Berlin A."/>
            <person name="Chapman S.B."/>
            <person name="Chen Z."/>
            <person name="Freedman E."/>
            <person name="Gellesch M."/>
            <person name="Goldberg J."/>
            <person name="Griggs A."/>
            <person name="Gujja S."/>
            <person name="Heilman E."/>
            <person name="Heiman D."/>
            <person name="Howarth C."/>
            <person name="Mehta T."/>
            <person name="Neiman D."/>
            <person name="Pearson M."/>
            <person name="Roberts A."/>
            <person name="Saif S."/>
            <person name="Shea T."/>
            <person name="Shenoy N."/>
            <person name="Sisk P."/>
            <person name="Stolte C."/>
            <person name="Sykes S."/>
            <person name="White J."/>
            <person name="Yandava C."/>
            <person name="Haas B."/>
            <person name="Nusbaum C."/>
            <person name="Birren B."/>
        </authorList>
    </citation>
    <scope>NUCLEOTIDE SEQUENCE</scope>
    <source>
        <strain evidence="7">ATCC 30864</strain>
    </source>
</reference>
<keyword evidence="7" id="KW-1185">Reference proteome</keyword>
<evidence type="ECO:0000259" key="5">
    <source>
        <dbReference type="PROSITE" id="PS50050"/>
    </source>
</evidence>
<dbReference type="EMBL" id="KE346370">
    <property type="protein sequence ID" value="KJE96141.1"/>
    <property type="molecule type" value="Genomic_DNA"/>
</dbReference>
<dbReference type="Gene3D" id="2.10.50.10">
    <property type="entry name" value="Tumor Necrosis Factor Receptor, subunit A, domain 2"/>
    <property type="match status" value="1"/>
</dbReference>
<dbReference type="OrthoDB" id="10031141at2759"/>
<keyword evidence="3" id="KW-1133">Transmembrane helix</keyword>
<dbReference type="PROSITE" id="PS00652">
    <property type="entry name" value="TNFR_NGFR_1"/>
    <property type="match status" value="1"/>
</dbReference>
<protein>
    <recommendedName>
        <fullName evidence="5">TNFR-Cys domain-containing protein</fullName>
    </recommendedName>
</protein>
<feature type="disulfide bond" evidence="1">
    <location>
        <begin position="257"/>
        <end position="275"/>
    </location>
</feature>
<evidence type="ECO:0000256" key="4">
    <source>
        <dbReference type="SAM" id="SignalP"/>
    </source>
</evidence>
<gene>
    <name evidence="6" type="ORF">CAOG_006506</name>
</gene>
<accession>A0A0D2UM49</accession>
<keyword evidence="1" id="KW-1015">Disulfide bond</keyword>
<evidence type="ECO:0000256" key="2">
    <source>
        <dbReference type="SAM" id="MobiDB-lite"/>
    </source>
</evidence>
<feature type="domain" description="TNFR-Cys" evidence="5">
    <location>
        <begin position="218"/>
        <end position="275"/>
    </location>
</feature>
<feature type="transmembrane region" description="Helical" evidence="3">
    <location>
        <begin position="378"/>
        <end position="402"/>
    </location>
</feature>
<name>A0A0D2UM49_CAPO3</name>
<sequence>MTLLPAILLVVLYAVHLAHAQAASASCSGAPAFTGSSGAARSYTGSIGQYNAPWENTAITGSGGGKCLTWQYTPATAGTIYTTTCSLTTDDTIIFLSSGSCVNNFGTNLNQLADDSCVRQSTISFPATSGTLYYLHLCRYAGDRTNANSDRLTTGQFVFNFQCPAGMTDHDSLLETACLACGAGTDTSTGAKAGPCTNFNVPAGSFDHDSNSATAAITCPPGNYAPAAGTTCTTCGTETWDHDSSSATACTSCTSACSAGTFQSQACTPTSNRACTSCTAVTSCAASSTTCTSSTDSRCSTCAANFYKVAGASSDTCQDFVANCSSQQTCYNAGNTRCYACATDFYLTLHSGVSDVCTACGTNATCSVAAASSIDKAAVIPLATVVGVLLIVLILVLVVVVVRRRRLNARKPEAAVSSRRARSETVDLPMSTMAMMANPLSDHGNEAAMYADANNPPTHINKAGPSGTPLASVKMAEFLAQTHRLGSGQQPGEDLYDAIRPPPVPRHPFYSNSNSNAARHSIAYEASSSSSSSPVAEQPAYENPHVQRRAEAGERSTTDVVYTDVEVHNEV</sequence>
<keyword evidence="3" id="KW-0812">Transmembrane</keyword>
<dbReference type="InterPro" id="IPR001368">
    <property type="entry name" value="TNFR/NGFR_Cys_rich_reg"/>
</dbReference>
<feature type="region of interest" description="Disordered" evidence="2">
    <location>
        <begin position="485"/>
        <end position="558"/>
    </location>
</feature>
<dbReference type="InParanoid" id="A0A0D2UM49"/>
<evidence type="ECO:0000313" key="6">
    <source>
        <dbReference type="EMBL" id="KJE96141.1"/>
    </source>
</evidence>
<comment type="caution">
    <text evidence="1">Lacks conserved residue(s) required for the propagation of feature annotation.</text>
</comment>
<evidence type="ECO:0000256" key="1">
    <source>
        <dbReference type="PROSITE-ProRule" id="PRU00206"/>
    </source>
</evidence>
<dbReference type="Proteomes" id="UP000008743">
    <property type="component" value="Unassembled WGS sequence"/>
</dbReference>
<keyword evidence="4" id="KW-0732">Signal</keyword>
<proteinExistence type="predicted"/>
<dbReference type="RefSeq" id="XP_004345255.1">
    <property type="nucleotide sequence ID" value="XM_004345205.2"/>
</dbReference>
<feature type="compositionally biased region" description="Basic and acidic residues" evidence="2">
    <location>
        <begin position="548"/>
        <end position="557"/>
    </location>
</feature>
<dbReference type="PROSITE" id="PS50050">
    <property type="entry name" value="TNFR_NGFR_2"/>
    <property type="match status" value="1"/>
</dbReference>
<keyword evidence="3" id="KW-0472">Membrane</keyword>
<evidence type="ECO:0000313" key="7">
    <source>
        <dbReference type="Proteomes" id="UP000008743"/>
    </source>
</evidence>
<dbReference type="PhylomeDB" id="A0A0D2UM49"/>
<dbReference type="AlphaFoldDB" id="A0A0D2UM49"/>